<sequence>MNYKIMAASVIVTGAILATSITLTTSDGSDASQVVERLSTVDIAGASTSYAAPHAATNYEPAATMAKTPGRGEPIPANTT</sequence>
<dbReference type="RefSeq" id="WP_160597701.1">
    <property type="nucleotide sequence ID" value="NZ_WTYS01000001.1"/>
</dbReference>
<evidence type="ECO:0000256" key="1">
    <source>
        <dbReference type="SAM" id="SignalP"/>
    </source>
</evidence>
<proteinExistence type="predicted"/>
<keyword evidence="3" id="KW-1185">Reference proteome</keyword>
<dbReference type="Proteomes" id="UP000468943">
    <property type="component" value="Unassembled WGS sequence"/>
</dbReference>
<dbReference type="AlphaFoldDB" id="A0A6I4SKU0"/>
<keyword evidence="1" id="KW-0732">Signal</keyword>
<feature type="chain" id="PRO_5026360550" description="Secreted protein" evidence="1">
    <location>
        <begin position="19"/>
        <end position="80"/>
    </location>
</feature>
<evidence type="ECO:0000313" key="2">
    <source>
        <dbReference type="EMBL" id="MXO56511.1"/>
    </source>
</evidence>
<evidence type="ECO:0000313" key="3">
    <source>
        <dbReference type="Proteomes" id="UP000468943"/>
    </source>
</evidence>
<feature type="signal peptide" evidence="1">
    <location>
        <begin position="1"/>
        <end position="18"/>
    </location>
</feature>
<gene>
    <name evidence="2" type="ORF">GRI36_06415</name>
</gene>
<name>A0A6I4SKU0_9SPHN</name>
<reference evidence="2 3" key="1">
    <citation type="submission" date="2019-12" db="EMBL/GenBank/DDBJ databases">
        <title>Genomic-based taxomic classification of the family Erythrobacteraceae.</title>
        <authorList>
            <person name="Xu L."/>
        </authorList>
    </citation>
    <scope>NUCLEOTIDE SEQUENCE [LARGE SCALE GENOMIC DNA]</scope>
    <source>
        <strain evidence="2 3">JCM 17802</strain>
    </source>
</reference>
<organism evidence="2 3">
    <name type="scientific">Pontixanthobacter gangjinensis</name>
    <dbReference type="NCBI Taxonomy" id="1028742"/>
    <lineage>
        <taxon>Bacteria</taxon>
        <taxon>Pseudomonadati</taxon>
        <taxon>Pseudomonadota</taxon>
        <taxon>Alphaproteobacteria</taxon>
        <taxon>Sphingomonadales</taxon>
        <taxon>Erythrobacteraceae</taxon>
        <taxon>Pontixanthobacter</taxon>
    </lineage>
</organism>
<accession>A0A6I4SKU0</accession>
<dbReference type="EMBL" id="WTYS01000001">
    <property type="protein sequence ID" value="MXO56511.1"/>
    <property type="molecule type" value="Genomic_DNA"/>
</dbReference>
<evidence type="ECO:0008006" key="4">
    <source>
        <dbReference type="Google" id="ProtNLM"/>
    </source>
</evidence>
<protein>
    <recommendedName>
        <fullName evidence="4">Secreted protein</fullName>
    </recommendedName>
</protein>
<comment type="caution">
    <text evidence="2">The sequence shown here is derived from an EMBL/GenBank/DDBJ whole genome shotgun (WGS) entry which is preliminary data.</text>
</comment>